<evidence type="ECO:0000259" key="1">
    <source>
        <dbReference type="PROSITE" id="PS50878"/>
    </source>
</evidence>
<dbReference type="EMBL" id="OY660869">
    <property type="protein sequence ID" value="CAJ1057778.1"/>
    <property type="molecule type" value="Genomic_DNA"/>
</dbReference>
<dbReference type="InterPro" id="IPR036691">
    <property type="entry name" value="Endo/exonu/phosph_ase_sf"/>
</dbReference>
<keyword evidence="2" id="KW-0808">Transferase</keyword>
<organism evidence="2 3">
    <name type="scientific">Xyrichtys novacula</name>
    <name type="common">Pearly razorfish</name>
    <name type="synonym">Hemipteronotus novacula</name>
    <dbReference type="NCBI Taxonomy" id="13765"/>
    <lineage>
        <taxon>Eukaryota</taxon>
        <taxon>Metazoa</taxon>
        <taxon>Chordata</taxon>
        <taxon>Craniata</taxon>
        <taxon>Vertebrata</taxon>
        <taxon>Euteleostomi</taxon>
        <taxon>Actinopterygii</taxon>
        <taxon>Neopterygii</taxon>
        <taxon>Teleostei</taxon>
        <taxon>Neoteleostei</taxon>
        <taxon>Acanthomorphata</taxon>
        <taxon>Eupercaria</taxon>
        <taxon>Labriformes</taxon>
        <taxon>Labridae</taxon>
        <taxon>Xyrichtys</taxon>
    </lineage>
</organism>
<gene>
    <name evidence="2" type="ORF">XNOV1_A001026</name>
</gene>
<dbReference type="Pfam" id="PF00078">
    <property type="entry name" value="RVT_1"/>
    <property type="match status" value="1"/>
</dbReference>
<evidence type="ECO:0000313" key="3">
    <source>
        <dbReference type="Proteomes" id="UP001178508"/>
    </source>
</evidence>
<reference evidence="2" key="1">
    <citation type="submission" date="2023-08" db="EMBL/GenBank/DDBJ databases">
        <authorList>
            <person name="Alioto T."/>
            <person name="Alioto T."/>
            <person name="Gomez Garrido J."/>
        </authorList>
    </citation>
    <scope>NUCLEOTIDE SEQUENCE</scope>
</reference>
<name>A0AAV1F9P3_XYRNO</name>
<protein>
    <submittedName>
        <fullName evidence="2">RNA-directed DNA polymerase from mobile element jockey</fullName>
    </submittedName>
</protein>
<dbReference type="SUPFAM" id="SSF56672">
    <property type="entry name" value="DNA/RNA polymerases"/>
    <property type="match status" value="1"/>
</dbReference>
<accession>A0AAV1F9P3</accession>
<sequence length="861" mass="96708">MRPLVFAIVYRPPSPYSEFLSEFSEFLSELVLPADKVIVVGDFNIHVDVENDSLSISFRSLLDSIGFTQCVHRPTHCFNHTLDLVLAYGLETEALLVSSLNPLLSDHCLVTFEFVLSGYSPHNKAVLTRKLSENAVTKFKEVIPSALNSVVEKNFTDSSYLNISPLQLDQFVDDTSGTLRSVLDSVAPLRQKTLTRERLAPWYNAETRELKQLLRKCERIWRSSKTAEARFLWQECLDKYKKALRHARTTYYSSLIEENKNNPRYLFSTVARLTDCQSTTEPCIPLALSSNDFLSFFNDKILKIRGKISNLLTPSSVSLSDNPKNVEEPLRPLVHLSNFVPIDLPELKSVVLAAKPSTCLLDPIPSKLLKETLPLISTSLLKLINTSLLTGYVPQSFKTALIKPLLKKPTLDSSSLANYRPISNLPFISKILEKVVANQLCDFLHNNGLFEDFQSGFRTHHSTETALLKVSNDLLMASDNGLLSVLVLLDLSAAFDTIDHSILLQRLEQSIGIAGSALSWFKSYLTDRSQFVNVNNESSAHTKVCYGVPQGSVLGPILFTLYMIPLGKIMRKYSINFHCYAEDTQLYLSIKPEEAGQVARLEDCLKDIKSWMTNNFLMLNSDKTEVLVLGPKHLREAFSSNLATFDGISLASSPTVRNLGVVFDQDLSFSSHIQQISRTAFFQLRNISKIRRILSQSDAEKLVHAFVTSRLDYCNSLLSGCSSKSLRTLQMVQNAAARVLTRTRRREHISPVLASLHWLPIKYRIEFKILLVTYKALNGQAPSYLNELVIPYFPSRPLRSQSAGLLVVPNVSKSSIGGRAFSYQAPLLWNHLPLEVQGADTLSTFKSRLKTFLFDKAYSQG</sequence>
<dbReference type="Gene3D" id="3.60.10.10">
    <property type="entry name" value="Endonuclease/exonuclease/phosphatase"/>
    <property type="match status" value="1"/>
</dbReference>
<dbReference type="Proteomes" id="UP001178508">
    <property type="component" value="Chromosome 6"/>
</dbReference>
<dbReference type="InterPro" id="IPR000477">
    <property type="entry name" value="RT_dom"/>
</dbReference>
<dbReference type="PROSITE" id="PS50878">
    <property type="entry name" value="RT_POL"/>
    <property type="match status" value="1"/>
</dbReference>
<keyword evidence="2" id="KW-0548">Nucleotidyltransferase</keyword>
<dbReference type="PANTHER" id="PTHR33332">
    <property type="entry name" value="REVERSE TRANSCRIPTASE DOMAIN-CONTAINING PROTEIN"/>
    <property type="match status" value="1"/>
</dbReference>
<dbReference type="AlphaFoldDB" id="A0AAV1F9P3"/>
<dbReference type="CDD" id="cd01650">
    <property type="entry name" value="RT_nLTR_like"/>
    <property type="match status" value="1"/>
</dbReference>
<proteinExistence type="predicted"/>
<evidence type="ECO:0000313" key="2">
    <source>
        <dbReference type="EMBL" id="CAJ1057778.1"/>
    </source>
</evidence>
<dbReference type="SUPFAM" id="SSF56219">
    <property type="entry name" value="DNase I-like"/>
    <property type="match status" value="1"/>
</dbReference>
<keyword evidence="2" id="KW-0695">RNA-directed DNA polymerase</keyword>
<dbReference type="InterPro" id="IPR043502">
    <property type="entry name" value="DNA/RNA_pol_sf"/>
</dbReference>
<feature type="domain" description="Reverse transcriptase" evidence="1">
    <location>
        <begin position="386"/>
        <end position="650"/>
    </location>
</feature>
<dbReference type="GO" id="GO:0003964">
    <property type="term" value="F:RNA-directed DNA polymerase activity"/>
    <property type="evidence" value="ECO:0007669"/>
    <property type="project" value="UniProtKB-KW"/>
</dbReference>
<keyword evidence="3" id="KW-1185">Reference proteome</keyword>